<dbReference type="Proteomes" id="UP000207598">
    <property type="component" value="Unassembled WGS sequence"/>
</dbReference>
<feature type="short sequence motif" description="HXTX 1" evidence="2">
    <location>
        <begin position="36"/>
        <end position="39"/>
    </location>
</feature>
<protein>
    <recommendedName>
        <fullName evidence="2">RNA 2',3'-cyclic phosphodiesterase</fullName>
        <shortName evidence="2">RNA 2',3'-CPDase</shortName>
        <ecNumber evidence="2">3.1.4.58</ecNumber>
    </recommendedName>
</protein>
<feature type="short sequence motif" description="HXTX 2" evidence="2">
    <location>
        <begin position="119"/>
        <end position="122"/>
    </location>
</feature>
<comment type="similarity">
    <text evidence="2">Belongs to the 2H phosphoesterase superfamily. ThpR family.</text>
</comment>
<dbReference type="InterPro" id="IPR004175">
    <property type="entry name" value="RNA_CPDase"/>
</dbReference>
<dbReference type="AlphaFoldDB" id="A0A238JNR3"/>
<dbReference type="InterPro" id="IPR009097">
    <property type="entry name" value="Cyclic_Pdiesterase"/>
</dbReference>
<comment type="function">
    <text evidence="2">Hydrolyzes RNA 2',3'-cyclic phosphodiester to an RNA 2'-phosphomonoester.</text>
</comment>
<dbReference type="NCBIfam" id="TIGR02258">
    <property type="entry name" value="2_5_ligase"/>
    <property type="match status" value="1"/>
</dbReference>
<dbReference type="GO" id="GO:0008664">
    <property type="term" value="F:RNA 2',3'-cyclic 3'-phosphodiesterase activity"/>
    <property type="evidence" value="ECO:0007669"/>
    <property type="project" value="UniProtKB-EC"/>
</dbReference>
<sequence length="175" mass="19055">MRLFIALCLPDLARDDLESLQSRLPAGRPVPWDNLHLTLAFLGDQTESTAEAVHDALETLRAPAFSLTLTQGTVYGGRHGQAVAIEAPASAELRELHDRIHARLRGAGVLPDRRRFRPHVTLSRLKGHADAAPLLTALTGVTLGPYLCTDFALFASTLHRDGAVHDELARYPLTA</sequence>
<comment type="catalytic activity">
    <reaction evidence="2">
        <text>a 3'-end 2',3'-cyclophospho-ribonucleotide-RNA + H2O = a 3'-end 2'-phospho-ribonucleotide-RNA + H(+)</text>
        <dbReference type="Rhea" id="RHEA:11828"/>
        <dbReference type="Rhea" id="RHEA-COMP:10464"/>
        <dbReference type="Rhea" id="RHEA-COMP:17353"/>
        <dbReference type="ChEBI" id="CHEBI:15377"/>
        <dbReference type="ChEBI" id="CHEBI:15378"/>
        <dbReference type="ChEBI" id="CHEBI:83064"/>
        <dbReference type="ChEBI" id="CHEBI:173113"/>
        <dbReference type="EC" id="3.1.4.58"/>
    </reaction>
</comment>
<dbReference type="OrthoDB" id="9793819at2"/>
<dbReference type="SUPFAM" id="SSF55144">
    <property type="entry name" value="LigT-like"/>
    <property type="match status" value="1"/>
</dbReference>
<evidence type="ECO:0000313" key="4">
    <source>
        <dbReference type="Proteomes" id="UP000207598"/>
    </source>
</evidence>
<organism evidence="3 4">
    <name type="scientific">Maliponia aquimaris</name>
    <dbReference type="NCBI Taxonomy" id="1673631"/>
    <lineage>
        <taxon>Bacteria</taxon>
        <taxon>Pseudomonadati</taxon>
        <taxon>Pseudomonadota</taxon>
        <taxon>Alphaproteobacteria</taxon>
        <taxon>Rhodobacterales</taxon>
        <taxon>Paracoccaceae</taxon>
        <taxon>Maliponia</taxon>
    </lineage>
</organism>
<keyword evidence="3" id="KW-0436">Ligase</keyword>
<dbReference type="Gene3D" id="3.90.1140.10">
    <property type="entry name" value="Cyclic phosphodiesterase"/>
    <property type="match status" value="1"/>
</dbReference>
<gene>
    <name evidence="3" type="primary">ligT</name>
    <name evidence="3" type="ORF">MAA8898_00136</name>
</gene>
<dbReference type="PANTHER" id="PTHR35561:SF1">
    <property type="entry name" value="RNA 2',3'-CYCLIC PHOSPHODIESTERASE"/>
    <property type="match status" value="1"/>
</dbReference>
<dbReference type="HAMAP" id="MF_01940">
    <property type="entry name" value="RNA_CPDase"/>
    <property type="match status" value="1"/>
</dbReference>
<keyword evidence="1 2" id="KW-0378">Hydrolase</keyword>
<dbReference type="PANTHER" id="PTHR35561">
    <property type="entry name" value="RNA 2',3'-CYCLIC PHOSPHODIESTERASE"/>
    <property type="match status" value="1"/>
</dbReference>
<reference evidence="3 4" key="1">
    <citation type="submission" date="2017-05" db="EMBL/GenBank/DDBJ databases">
        <authorList>
            <person name="Song R."/>
            <person name="Chenine A.L."/>
            <person name="Ruprecht R.M."/>
        </authorList>
    </citation>
    <scope>NUCLEOTIDE SEQUENCE [LARGE SCALE GENOMIC DNA]</scope>
    <source>
        <strain evidence="3 4">CECT 8898</strain>
    </source>
</reference>
<accession>A0A238JNR3</accession>
<feature type="active site" description="Proton donor" evidence="2">
    <location>
        <position position="36"/>
    </location>
</feature>
<proteinExistence type="inferred from homology"/>
<dbReference type="RefSeq" id="WP_094019038.1">
    <property type="nucleotide sequence ID" value="NZ_FXYF01000001.1"/>
</dbReference>
<evidence type="ECO:0000256" key="2">
    <source>
        <dbReference type="HAMAP-Rule" id="MF_01940"/>
    </source>
</evidence>
<evidence type="ECO:0000313" key="3">
    <source>
        <dbReference type="EMBL" id="SMX32073.1"/>
    </source>
</evidence>
<feature type="active site" description="Proton acceptor" evidence="2">
    <location>
        <position position="119"/>
    </location>
</feature>
<dbReference type="GO" id="GO:0004113">
    <property type="term" value="F:2',3'-cyclic-nucleotide 3'-phosphodiesterase activity"/>
    <property type="evidence" value="ECO:0007669"/>
    <property type="project" value="InterPro"/>
</dbReference>
<dbReference type="EMBL" id="FXYF01000001">
    <property type="protein sequence ID" value="SMX32073.1"/>
    <property type="molecule type" value="Genomic_DNA"/>
</dbReference>
<dbReference type="GO" id="GO:0016874">
    <property type="term" value="F:ligase activity"/>
    <property type="evidence" value="ECO:0007669"/>
    <property type="project" value="UniProtKB-KW"/>
</dbReference>
<dbReference type="EC" id="3.1.4.58" evidence="2"/>
<evidence type="ECO:0000256" key="1">
    <source>
        <dbReference type="ARBA" id="ARBA00022801"/>
    </source>
</evidence>
<dbReference type="Pfam" id="PF13563">
    <property type="entry name" value="2_5_RNA_ligase2"/>
    <property type="match status" value="1"/>
</dbReference>
<name>A0A238JNR3_9RHOB</name>
<keyword evidence="4" id="KW-1185">Reference proteome</keyword>